<dbReference type="Gene3D" id="2.60.40.3910">
    <property type="entry name" value="Inclusion body protein"/>
    <property type="match status" value="1"/>
</dbReference>
<dbReference type="RefSeq" id="WP_042588145.1">
    <property type="nucleotide sequence ID" value="NZ_LOVD01000082.1"/>
</dbReference>
<proteinExistence type="predicted"/>
<protein>
    <submittedName>
        <fullName evidence="1">Uncharacterized protein</fullName>
    </submittedName>
</protein>
<name>A0A103A1B3_9BURK</name>
<reference evidence="1 2" key="1">
    <citation type="submission" date="2015-11" db="EMBL/GenBank/DDBJ databases">
        <title>Expanding the genomic diversity of Burkholderia species for the development of highly accurate diagnostics.</title>
        <authorList>
            <person name="Sahl J."/>
            <person name="Keim P."/>
            <person name="Wagner D."/>
        </authorList>
    </citation>
    <scope>NUCLEOTIDE SEQUENCE [LARGE SCALE GENOMIC DNA]</scope>
    <source>
        <strain evidence="1 2">MSMB2087WGS</strain>
    </source>
</reference>
<organism evidence="1 2">
    <name type="scientific">Burkholderia ubonensis</name>
    <dbReference type="NCBI Taxonomy" id="101571"/>
    <lineage>
        <taxon>Bacteria</taxon>
        <taxon>Pseudomonadati</taxon>
        <taxon>Pseudomonadota</taxon>
        <taxon>Betaproteobacteria</taxon>
        <taxon>Burkholderiales</taxon>
        <taxon>Burkholderiaceae</taxon>
        <taxon>Burkholderia</taxon>
        <taxon>Burkholderia cepacia complex</taxon>
    </lineage>
</organism>
<sequence length="144" mass="15726">MATINILVAVNVANAVTESTNNGQNVANYVYMMDDVIVDDINKPNTTEGTDELLTYCNSGDTLRWTVYSIDPDQHVKITGITGEILKKLNFEPSADNNAQTVWSGTVQGIGDKVQYSLQLLLNNHTPGCFDPHVTSTYGTSAKR</sequence>
<gene>
    <name evidence="1" type="ORF">WL29_36460</name>
</gene>
<dbReference type="EMBL" id="LPHD01000176">
    <property type="protein sequence ID" value="KWA75509.1"/>
    <property type="molecule type" value="Genomic_DNA"/>
</dbReference>
<evidence type="ECO:0000313" key="1">
    <source>
        <dbReference type="EMBL" id="KWA75509.1"/>
    </source>
</evidence>
<evidence type="ECO:0000313" key="2">
    <source>
        <dbReference type="Proteomes" id="UP000060630"/>
    </source>
</evidence>
<dbReference type="Proteomes" id="UP000060630">
    <property type="component" value="Unassembled WGS sequence"/>
</dbReference>
<accession>A0A103A1B3</accession>
<dbReference type="InterPro" id="IPR038712">
    <property type="entry name" value="PixA-like_sf"/>
</dbReference>
<dbReference type="AlphaFoldDB" id="A0A103A1B3"/>
<comment type="caution">
    <text evidence="1">The sequence shown here is derived from an EMBL/GenBank/DDBJ whole genome shotgun (WGS) entry which is preliminary data.</text>
</comment>